<name>A0A2U1STC9_METSR</name>
<dbReference type="RefSeq" id="WP_064034061.1">
    <property type="nucleotide sequence ID" value="NZ_BGJY01000005.1"/>
</dbReference>
<keyword evidence="1" id="KW-0812">Transmembrane</keyword>
<feature type="transmembrane region" description="Helical" evidence="1">
    <location>
        <begin position="37"/>
        <end position="56"/>
    </location>
</feature>
<dbReference type="Proteomes" id="UP000245137">
    <property type="component" value="Unassembled WGS sequence"/>
</dbReference>
<dbReference type="PANTHER" id="PTHR30373:SF8">
    <property type="entry name" value="BLL7265 PROTEIN"/>
    <property type="match status" value="1"/>
</dbReference>
<evidence type="ECO:0000259" key="2">
    <source>
        <dbReference type="Pfam" id="PF04536"/>
    </source>
</evidence>
<feature type="transmembrane region" description="Helical" evidence="1">
    <location>
        <begin position="62"/>
        <end position="84"/>
    </location>
</feature>
<dbReference type="PANTHER" id="PTHR30373">
    <property type="entry name" value="UPF0603 PROTEIN YGCG"/>
    <property type="match status" value="1"/>
</dbReference>
<keyword evidence="1" id="KW-1133">Transmembrane helix</keyword>
<sequence length="201" mass="22144">MPISDADKERIAEAIAAAERRTAGEIVCVLARRSSDYAYVPPLLAALIALIAPWPLVFFTELGVRLILAIQILVFIGAALLFSLPPLRLALTPRFVKRERAHRAAIEQFFTRGVSATRDRTGVLIFVSLGERYARIVADEGIAAKIPQEDWRAALDLLLARVREGRIADGFVDAIGECARLLSKHVPPGGHEELPDRIYVI</sequence>
<dbReference type="AlphaFoldDB" id="A0A2U1STC9"/>
<organism evidence="3 4">
    <name type="scientific">Methylosinus sporium</name>
    <dbReference type="NCBI Taxonomy" id="428"/>
    <lineage>
        <taxon>Bacteria</taxon>
        <taxon>Pseudomonadati</taxon>
        <taxon>Pseudomonadota</taxon>
        <taxon>Alphaproteobacteria</taxon>
        <taxon>Hyphomicrobiales</taxon>
        <taxon>Methylocystaceae</taxon>
        <taxon>Methylosinus</taxon>
    </lineage>
</organism>
<gene>
    <name evidence="3" type="ORF">C5689_05215</name>
</gene>
<dbReference type="Gene3D" id="3.10.310.50">
    <property type="match status" value="1"/>
</dbReference>
<evidence type="ECO:0000256" key="1">
    <source>
        <dbReference type="SAM" id="Phobius"/>
    </source>
</evidence>
<dbReference type="Pfam" id="PF04536">
    <property type="entry name" value="TPM_phosphatase"/>
    <property type="match status" value="1"/>
</dbReference>
<proteinExistence type="predicted"/>
<evidence type="ECO:0000313" key="3">
    <source>
        <dbReference type="EMBL" id="PWB94850.1"/>
    </source>
</evidence>
<comment type="caution">
    <text evidence="3">The sequence shown here is derived from an EMBL/GenBank/DDBJ whole genome shotgun (WGS) entry which is preliminary data.</text>
</comment>
<keyword evidence="1" id="KW-0472">Membrane</keyword>
<feature type="domain" description="TPM" evidence="2">
    <location>
        <begin position="93"/>
        <end position="179"/>
    </location>
</feature>
<accession>A0A2U1STC9</accession>
<keyword evidence="4" id="KW-1185">Reference proteome</keyword>
<protein>
    <recommendedName>
        <fullName evidence="2">TPM domain-containing protein</fullName>
    </recommendedName>
</protein>
<evidence type="ECO:0000313" key="4">
    <source>
        <dbReference type="Proteomes" id="UP000245137"/>
    </source>
</evidence>
<reference evidence="3 4" key="1">
    <citation type="journal article" date="2018" name="Appl. Microbiol. Biotechnol.">
        <title>Co-cultivation of the strictly anaerobic methanogen Methanosarcina barkeri with aerobic methanotrophs in an oxygen-limited membrane bioreactor.</title>
        <authorList>
            <person name="In 't Zandt M.H."/>
            <person name="van den Bosch T.J.M."/>
            <person name="Rijkers R."/>
            <person name="van Kessel M.A.H.J."/>
            <person name="Jetten M.S.M."/>
            <person name="Welte C.U."/>
        </authorList>
    </citation>
    <scope>NUCLEOTIDE SEQUENCE [LARGE SCALE GENOMIC DNA]</scope>
    <source>
        <strain evidence="3 4">DSM 17706</strain>
    </source>
</reference>
<dbReference type="OrthoDB" id="5825388at2"/>
<dbReference type="EMBL" id="PUIV01000005">
    <property type="protein sequence ID" value="PWB94850.1"/>
    <property type="molecule type" value="Genomic_DNA"/>
</dbReference>
<dbReference type="InterPro" id="IPR007621">
    <property type="entry name" value="TPM_dom"/>
</dbReference>